<sequence>MFSYNPKAKGFTLIELMIVIAIIGILAAFAIPAYRDYLVRTRISEGLALAEPAKLEVVGTASSIQNLPNTANTFNAQNTHSKYVQNIHINSQNAMITITYNANSVGVSATQNTLTLTPWVRSNATGESFVSAVSSGNSGSIDWGCASQTAAVATETSIQPIALGTLLPEYAPAQCR</sequence>
<evidence type="ECO:0000256" key="4">
    <source>
        <dbReference type="ARBA" id="ARBA00022481"/>
    </source>
</evidence>
<gene>
    <name evidence="11" type="primary">fimA_3</name>
    <name evidence="11" type="ORF">NCTC13337_00338</name>
</gene>
<evidence type="ECO:0000256" key="7">
    <source>
        <dbReference type="ARBA" id="ARBA00023136"/>
    </source>
</evidence>
<dbReference type="OrthoDB" id="115249at2"/>
<comment type="subcellular location">
    <subcellularLocation>
        <location evidence="2">Fimbrium</location>
    </subcellularLocation>
    <subcellularLocation>
        <location evidence="1">Membrane</location>
        <topology evidence="1">Single-pass membrane protein</topology>
    </subcellularLocation>
</comment>
<dbReference type="AlphaFoldDB" id="A0A380MN98"/>
<name>A0A380MN98_9GAMM</name>
<dbReference type="EMBL" id="UHIC01000001">
    <property type="protein sequence ID" value="SUO93654.1"/>
    <property type="molecule type" value="Genomic_DNA"/>
</dbReference>
<keyword evidence="6 10" id="KW-1133">Transmembrane helix</keyword>
<proteinExistence type="inferred from homology"/>
<dbReference type="Gene3D" id="3.30.700.10">
    <property type="entry name" value="Glycoprotein, Type 4 Pilin"/>
    <property type="match status" value="1"/>
</dbReference>
<keyword evidence="8 9" id="KW-0281">Fimbrium</keyword>
<evidence type="ECO:0000256" key="3">
    <source>
        <dbReference type="ARBA" id="ARBA00005233"/>
    </source>
</evidence>
<accession>A0A380MN98</accession>
<protein>
    <submittedName>
        <fullName evidence="11">Serogroup C1</fullName>
    </submittedName>
</protein>
<keyword evidence="5 10" id="KW-0812">Transmembrane</keyword>
<keyword evidence="4" id="KW-0488">Methylation</keyword>
<dbReference type="GO" id="GO:0043107">
    <property type="term" value="P:type IV pilus-dependent motility"/>
    <property type="evidence" value="ECO:0007669"/>
    <property type="project" value="TreeGrafter"/>
</dbReference>
<organism evidence="11 12">
    <name type="scientific">Suttonella ornithocola</name>
    <dbReference type="NCBI Taxonomy" id="279832"/>
    <lineage>
        <taxon>Bacteria</taxon>
        <taxon>Pseudomonadati</taxon>
        <taxon>Pseudomonadota</taxon>
        <taxon>Gammaproteobacteria</taxon>
        <taxon>Cardiobacteriales</taxon>
        <taxon>Cardiobacteriaceae</taxon>
        <taxon>Suttonella</taxon>
    </lineage>
</organism>
<evidence type="ECO:0000256" key="10">
    <source>
        <dbReference type="SAM" id="Phobius"/>
    </source>
</evidence>
<dbReference type="GO" id="GO:0044096">
    <property type="term" value="C:type IV pilus"/>
    <property type="evidence" value="ECO:0007669"/>
    <property type="project" value="TreeGrafter"/>
</dbReference>
<dbReference type="Proteomes" id="UP000254601">
    <property type="component" value="Unassembled WGS sequence"/>
</dbReference>
<dbReference type="InterPro" id="IPR045584">
    <property type="entry name" value="Pilin-like"/>
</dbReference>
<dbReference type="InterPro" id="IPR012902">
    <property type="entry name" value="N_methyl_site"/>
</dbReference>
<evidence type="ECO:0000256" key="5">
    <source>
        <dbReference type="ARBA" id="ARBA00022692"/>
    </source>
</evidence>
<dbReference type="RefSeq" id="WP_072576673.1">
    <property type="nucleotide sequence ID" value="NZ_LWHB01000090.1"/>
</dbReference>
<reference evidence="11 12" key="1">
    <citation type="submission" date="2018-06" db="EMBL/GenBank/DDBJ databases">
        <authorList>
            <consortium name="Pathogen Informatics"/>
            <person name="Doyle S."/>
        </authorList>
    </citation>
    <scope>NUCLEOTIDE SEQUENCE [LARGE SCALE GENOMIC DNA]</scope>
    <source>
        <strain evidence="11 12">NCTC13337</strain>
    </source>
</reference>
<dbReference type="PROSITE" id="PS00409">
    <property type="entry name" value="PROKAR_NTER_METHYL"/>
    <property type="match status" value="1"/>
</dbReference>
<dbReference type="NCBIfam" id="TIGR02532">
    <property type="entry name" value="IV_pilin_GFxxxE"/>
    <property type="match status" value="1"/>
</dbReference>
<dbReference type="Pfam" id="PF07963">
    <property type="entry name" value="N_methyl"/>
    <property type="match status" value="1"/>
</dbReference>
<dbReference type="PANTHER" id="PTHR30093">
    <property type="entry name" value="GENERAL SECRETION PATHWAY PROTEIN G"/>
    <property type="match status" value="1"/>
</dbReference>
<dbReference type="GO" id="GO:0007155">
    <property type="term" value="P:cell adhesion"/>
    <property type="evidence" value="ECO:0007669"/>
    <property type="project" value="InterPro"/>
</dbReference>
<dbReference type="PANTHER" id="PTHR30093:SF34">
    <property type="entry name" value="PREPILIN PEPTIDASE-DEPENDENT PROTEIN D"/>
    <property type="match status" value="1"/>
</dbReference>
<evidence type="ECO:0000256" key="9">
    <source>
        <dbReference type="RuleBase" id="RU000389"/>
    </source>
</evidence>
<dbReference type="GO" id="GO:0016020">
    <property type="term" value="C:membrane"/>
    <property type="evidence" value="ECO:0007669"/>
    <property type="project" value="UniProtKB-SubCell"/>
</dbReference>
<evidence type="ECO:0000313" key="11">
    <source>
        <dbReference type="EMBL" id="SUO93654.1"/>
    </source>
</evidence>
<keyword evidence="7 10" id="KW-0472">Membrane</keyword>
<dbReference type="Pfam" id="PF00114">
    <property type="entry name" value="Pilin"/>
    <property type="match status" value="1"/>
</dbReference>
<keyword evidence="12" id="KW-1185">Reference proteome</keyword>
<dbReference type="InterPro" id="IPR001082">
    <property type="entry name" value="Pilin"/>
</dbReference>
<evidence type="ECO:0000313" key="12">
    <source>
        <dbReference type="Proteomes" id="UP000254601"/>
    </source>
</evidence>
<evidence type="ECO:0000256" key="8">
    <source>
        <dbReference type="ARBA" id="ARBA00023263"/>
    </source>
</evidence>
<dbReference type="SUPFAM" id="SSF54523">
    <property type="entry name" value="Pili subunits"/>
    <property type="match status" value="1"/>
</dbReference>
<evidence type="ECO:0000256" key="2">
    <source>
        <dbReference type="ARBA" id="ARBA00004561"/>
    </source>
</evidence>
<evidence type="ECO:0000256" key="6">
    <source>
        <dbReference type="ARBA" id="ARBA00022989"/>
    </source>
</evidence>
<comment type="similarity">
    <text evidence="3 9">Belongs to the N-Me-Phe pilin family.</text>
</comment>
<evidence type="ECO:0000256" key="1">
    <source>
        <dbReference type="ARBA" id="ARBA00004167"/>
    </source>
</evidence>
<feature type="transmembrane region" description="Helical" evidence="10">
    <location>
        <begin position="12"/>
        <end position="34"/>
    </location>
</feature>